<feature type="compositionally biased region" description="Basic residues" evidence="1">
    <location>
        <begin position="111"/>
        <end position="129"/>
    </location>
</feature>
<feature type="region of interest" description="Disordered" evidence="1">
    <location>
        <begin position="95"/>
        <end position="140"/>
    </location>
</feature>
<dbReference type="EMBL" id="QGDJ01000001">
    <property type="protein sequence ID" value="PWJ22423.1"/>
    <property type="molecule type" value="Genomic_DNA"/>
</dbReference>
<evidence type="ECO:0000313" key="4">
    <source>
        <dbReference type="EMBL" id="SSA38701.1"/>
    </source>
</evidence>
<accession>A0A2Y9A2C7</accession>
<dbReference type="Pfam" id="PF13340">
    <property type="entry name" value="DUF4096"/>
    <property type="match status" value="1"/>
</dbReference>
<organism evidence="4 6">
    <name type="scientific">Jannaschia seohaensis</name>
    <dbReference type="NCBI Taxonomy" id="475081"/>
    <lineage>
        <taxon>Bacteria</taxon>
        <taxon>Pseudomonadati</taxon>
        <taxon>Pseudomonadota</taxon>
        <taxon>Alphaproteobacteria</taxon>
        <taxon>Rhodobacterales</taxon>
        <taxon>Roseobacteraceae</taxon>
        <taxon>Jannaschia</taxon>
    </lineage>
</organism>
<name>A0A2Y9A2C7_9RHOB</name>
<protein>
    <submittedName>
        <fullName evidence="4">Transposase</fullName>
    </submittedName>
</protein>
<dbReference type="AlphaFoldDB" id="A0A2Y9A2C7"/>
<evidence type="ECO:0000313" key="5">
    <source>
        <dbReference type="Proteomes" id="UP000245839"/>
    </source>
</evidence>
<gene>
    <name evidence="3" type="ORF">BCF38_101836</name>
    <name evidence="4" type="ORF">SAMN05421539_101836</name>
</gene>
<evidence type="ECO:0000256" key="1">
    <source>
        <dbReference type="SAM" id="MobiDB-lite"/>
    </source>
</evidence>
<dbReference type="Proteomes" id="UP000245839">
    <property type="component" value="Unassembled WGS sequence"/>
</dbReference>
<reference evidence="3 5" key="2">
    <citation type="submission" date="2018-03" db="EMBL/GenBank/DDBJ databases">
        <title>Genomic Encyclopedia of Archaeal and Bacterial Type Strains, Phase II (KMG-II): from individual species to whole genera.</title>
        <authorList>
            <person name="Goeker M."/>
        </authorList>
    </citation>
    <scope>NUCLEOTIDE SEQUENCE [LARGE SCALE GENOMIC DNA]</scope>
    <source>
        <strain evidence="3 5">DSM 25227</strain>
    </source>
</reference>
<dbReference type="Proteomes" id="UP000251571">
    <property type="component" value="Unassembled WGS sequence"/>
</dbReference>
<dbReference type="PANTHER" id="PTHR46637:SF1">
    <property type="entry name" value="BLL5188 PROTEIN"/>
    <property type="match status" value="1"/>
</dbReference>
<evidence type="ECO:0000259" key="2">
    <source>
        <dbReference type="Pfam" id="PF13340"/>
    </source>
</evidence>
<dbReference type="InterPro" id="IPR052909">
    <property type="entry name" value="Transposase_6_like"/>
</dbReference>
<dbReference type="EMBL" id="UETC01000001">
    <property type="protein sequence ID" value="SSA38701.1"/>
    <property type="molecule type" value="Genomic_DNA"/>
</dbReference>
<dbReference type="NCBIfam" id="NF033580">
    <property type="entry name" value="transpos_IS5_3"/>
    <property type="match status" value="1"/>
</dbReference>
<evidence type="ECO:0000313" key="6">
    <source>
        <dbReference type="Proteomes" id="UP000251571"/>
    </source>
</evidence>
<proteinExistence type="predicted"/>
<feature type="domain" description="Insertion element IS402-like" evidence="2">
    <location>
        <begin position="8"/>
        <end position="79"/>
    </location>
</feature>
<sequence>MSETLFWLSEAQMDRLRPHLPDKVRGVPRVDDRRVISGIIHVLKSGCRWVDAPAVYGPRKTLYNRWRRWAEKGHWVRIFEALADAGGPPAQVLIDSSAVSAHRSASGGKGGRSRRGSAGRGAGGRRKSTRSQTAGAARSG</sequence>
<reference evidence="4 6" key="1">
    <citation type="submission" date="2016-10" db="EMBL/GenBank/DDBJ databases">
        <authorList>
            <person name="Cai Z."/>
        </authorList>
    </citation>
    <scope>NUCLEOTIDE SEQUENCE [LARGE SCALE GENOMIC DNA]</scope>
    <source>
        <strain evidence="4 6">DSM 25227</strain>
    </source>
</reference>
<evidence type="ECO:0000313" key="3">
    <source>
        <dbReference type="EMBL" id="PWJ22423.1"/>
    </source>
</evidence>
<dbReference type="PANTHER" id="PTHR46637">
    <property type="entry name" value="TIS1421-TRANSPOSASE PROTEIN A"/>
    <property type="match status" value="1"/>
</dbReference>
<dbReference type="InterPro" id="IPR025161">
    <property type="entry name" value="IS402-like_dom"/>
</dbReference>
<keyword evidence="5" id="KW-1185">Reference proteome</keyword>